<dbReference type="GO" id="GO:0006633">
    <property type="term" value="P:fatty acid biosynthetic process"/>
    <property type="evidence" value="ECO:0007669"/>
    <property type="project" value="TreeGrafter"/>
</dbReference>
<protein>
    <recommendedName>
        <fullName evidence="5">Short-chain dehydrogenase</fullName>
    </recommendedName>
</protein>
<dbReference type="PANTHER" id="PTHR42760:SF133">
    <property type="entry name" value="3-OXOACYL-[ACYL-CARRIER-PROTEIN] REDUCTASE"/>
    <property type="match status" value="1"/>
</dbReference>
<dbReference type="InterPro" id="IPR002347">
    <property type="entry name" value="SDR_fam"/>
</dbReference>
<evidence type="ECO:0000313" key="3">
    <source>
        <dbReference type="EMBL" id="OGZ87855.1"/>
    </source>
</evidence>
<evidence type="ECO:0000256" key="1">
    <source>
        <dbReference type="ARBA" id="ARBA00006484"/>
    </source>
</evidence>
<keyword evidence="2" id="KW-0560">Oxidoreductase</keyword>
<dbReference type="EMBL" id="MHPU01000037">
    <property type="protein sequence ID" value="OGZ87855.1"/>
    <property type="molecule type" value="Genomic_DNA"/>
</dbReference>
<dbReference type="FunFam" id="3.40.50.720:FF:000084">
    <property type="entry name" value="Short-chain dehydrogenase reductase"/>
    <property type="match status" value="1"/>
</dbReference>
<dbReference type="NCBIfam" id="NF005559">
    <property type="entry name" value="PRK07231.1"/>
    <property type="match status" value="1"/>
</dbReference>
<organism evidence="3 4">
    <name type="scientific">Candidatus Staskawiczbacteria bacterium RIFOXYD1_FULL_32_13</name>
    <dbReference type="NCBI Taxonomy" id="1802234"/>
    <lineage>
        <taxon>Bacteria</taxon>
        <taxon>Candidatus Staskawicziibacteriota</taxon>
    </lineage>
</organism>
<proteinExistence type="inferred from homology"/>
<dbReference type="PRINTS" id="PR00081">
    <property type="entry name" value="GDHRDH"/>
</dbReference>
<comment type="caution">
    <text evidence="3">The sequence shown here is derived from an EMBL/GenBank/DDBJ whole genome shotgun (WGS) entry which is preliminary data.</text>
</comment>
<accession>A0A1G2JL51</accession>
<name>A0A1G2JL51_9BACT</name>
<sequence>MDLRDKVAIVTGARRGMGRTHAIILAEAGAKVVVSDISLEDCQKVVEEIKKEKGQAIAVKCDVSNKAEVDNLVKETLKAFGKIDILVNNSGICPFKLFLEMQEQEFEKVIDVNLKGYFLMSQACTKEMIKNQANEKGQKGVIVNIGSIAMGQVGSGFAGLTHYCASKGAITAMAEAMSAELAPLGIRVNTIAPGAIDTPMASSISQDSKILESTLARVPLKRIGKPEEISNAVLFLASDESSYMTGSVVVVDGGWTAN</sequence>
<dbReference type="AlphaFoldDB" id="A0A1G2JL51"/>
<gene>
    <name evidence="3" type="ORF">A2561_04810</name>
</gene>
<evidence type="ECO:0000313" key="4">
    <source>
        <dbReference type="Proteomes" id="UP000178935"/>
    </source>
</evidence>
<dbReference type="PRINTS" id="PR00080">
    <property type="entry name" value="SDRFAMILY"/>
</dbReference>
<dbReference type="Gene3D" id="3.40.50.720">
    <property type="entry name" value="NAD(P)-binding Rossmann-like Domain"/>
    <property type="match status" value="1"/>
</dbReference>
<evidence type="ECO:0000256" key="2">
    <source>
        <dbReference type="ARBA" id="ARBA00023002"/>
    </source>
</evidence>
<dbReference type="SUPFAM" id="SSF51735">
    <property type="entry name" value="NAD(P)-binding Rossmann-fold domains"/>
    <property type="match status" value="1"/>
</dbReference>
<dbReference type="Pfam" id="PF13561">
    <property type="entry name" value="adh_short_C2"/>
    <property type="match status" value="1"/>
</dbReference>
<dbReference type="GO" id="GO:0016616">
    <property type="term" value="F:oxidoreductase activity, acting on the CH-OH group of donors, NAD or NADP as acceptor"/>
    <property type="evidence" value="ECO:0007669"/>
    <property type="project" value="TreeGrafter"/>
</dbReference>
<dbReference type="PANTHER" id="PTHR42760">
    <property type="entry name" value="SHORT-CHAIN DEHYDROGENASES/REDUCTASES FAMILY MEMBER"/>
    <property type="match status" value="1"/>
</dbReference>
<evidence type="ECO:0008006" key="5">
    <source>
        <dbReference type="Google" id="ProtNLM"/>
    </source>
</evidence>
<reference evidence="3 4" key="1">
    <citation type="journal article" date="2016" name="Nat. Commun.">
        <title>Thousands of microbial genomes shed light on interconnected biogeochemical processes in an aquifer system.</title>
        <authorList>
            <person name="Anantharaman K."/>
            <person name="Brown C.T."/>
            <person name="Hug L.A."/>
            <person name="Sharon I."/>
            <person name="Castelle C.J."/>
            <person name="Probst A.J."/>
            <person name="Thomas B.C."/>
            <person name="Singh A."/>
            <person name="Wilkins M.J."/>
            <person name="Karaoz U."/>
            <person name="Brodie E.L."/>
            <person name="Williams K.H."/>
            <person name="Hubbard S.S."/>
            <person name="Banfield J.F."/>
        </authorList>
    </citation>
    <scope>NUCLEOTIDE SEQUENCE [LARGE SCALE GENOMIC DNA]</scope>
</reference>
<dbReference type="GO" id="GO:0048038">
    <property type="term" value="F:quinone binding"/>
    <property type="evidence" value="ECO:0007669"/>
    <property type="project" value="TreeGrafter"/>
</dbReference>
<comment type="similarity">
    <text evidence="1">Belongs to the short-chain dehydrogenases/reductases (SDR) family.</text>
</comment>
<dbReference type="InterPro" id="IPR036291">
    <property type="entry name" value="NAD(P)-bd_dom_sf"/>
</dbReference>
<dbReference type="Proteomes" id="UP000178935">
    <property type="component" value="Unassembled WGS sequence"/>
</dbReference>